<evidence type="ECO:0008006" key="4">
    <source>
        <dbReference type="Google" id="ProtNLM"/>
    </source>
</evidence>
<dbReference type="EMBL" id="CP000743">
    <property type="protein sequence ID" value="ABR56690.1"/>
    <property type="molecule type" value="Genomic_DNA"/>
</dbReference>
<evidence type="ECO:0000313" key="3">
    <source>
        <dbReference type="Proteomes" id="UP000001106"/>
    </source>
</evidence>
<proteinExistence type="predicted"/>
<organism evidence="2 3">
    <name type="scientific">Methanococcus aeolicus (strain ATCC BAA-1280 / DSM 17508 / OCM 812 / Nankai-3)</name>
    <dbReference type="NCBI Taxonomy" id="419665"/>
    <lineage>
        <taxon>Archaea</taxon>
        <taxon>Methanobacteriati</taxon>
        <taxon>Methanobacteriota</taxon>
        <taxon>Methanomada group</taxon>
        <taxon>Methanococci</taxon>
        <taxon>Methanococcales</taxon>
        <taxon>Methanococcaceae</taxon>
        <taxon>Methanococcus</taxon>
    </lineage>
</organism>
<dbReference type="Proteomes" id="UP000001106">
    <property type="component" value="Chromosome"/>
</dbReference>
<keyword evidence="3" id="KW-1185">Reference proteome</keyword>
<feature type="transmembrane region" description="Helical" evidence="1">
    <location>
        <begin position="123"/>
        <end position="147"/>
    </location>
</feature>
<accession>A6UW18</accession>
<feature type="transmembrane region" description="Helical" evidence="1">
    <location>
        <begin position="96"/>
        <end position="116"/>
    </location>
</feature>
<reference evidence="2" key="1">
    <citation type="submission" date="2007-06" db="EMBL/GenBank/DDBJ databases">
        <title>Complete sequence of Methanococcus aeolicus Nankai-3.</title>
        <authorList>
            <consortium name="US DOE Joint Genome Institute"/>
            <person name="Copeland A."/>
            <person name="Lucas S."/>
            <person name="Lapidus A."/>
            <person name="Barry K."/>
            <person name="Glavina del Rio T."/>
            <person name="Dalin E."/>
            <person name="Tice H."/>
            <person name="Pitluck S."/>
            <person name="Chain P."/>
            <person name="Malfatti S."/>
            <person name="Shin M."/>
            <person name="Vergez L."/>
            <person name="Schmutz J."/>
            <person name="Larimer F."/>
            <person name="Land M."/>
            <person name="Hauser L."/>
            <person name="Kyrpides N."/>
            <person name="Lykidis A."/>
            <person name="Sieprawska-Lupa M."/>
            <person name="Whitman W.B."/>
            <person name="Richardson P."/>
        </authorList>
    </citation>
    <scope>NUCLEOTIDE SEQUENCE [LARGE SCALE GENOMIC DNA]</scope>
    <source>
        <strain evidence="2">Nankai-3</strain>
    </source>
</reference>
<dbReference type="RefSeq" id="WP_011973822.1">
    <property type="nucleotide sequence ID" value="NC_009635.1"/>
</dbReference>
<dbReference type="STRING" id="419665.Maeo_1113"/>
<name>A6UW18_META3</name>
<gene>
    <name evidence="2" type="ordered locus">Maeo_1113</name>
</gene>
<feature type="transmembrane region" description="Helical" evidence="1">
    <location>
        <begin position="63"/>
        <end position="84"/>
    </location>
</feature>
<evidence type="ECO:0000313" key="2">
    <source>
        <dbReference type="EMBL" id="ABR56690.1"/>
    </source>
</evidence>
<keyword evidence="1" id="KW-1133">Transmembrane helix</keyword>
<keyword evidence="1" id="KW-0472">Membrane</keyword>
<keyword evidence="1" id="KW-0812">Transmembrane</keyword>
<protein>
    <recommendedName>
        <fullName evidence="4">DUF2085 domain-containing protein</fullName>
    </recommendedName>
</protein>
<dbReference type="InterPro" id="IPR019206">
    <property type="entry name" value="DUF2085_TM"/>
</dbReference>
<dbReference type="KEGG" id="mae:Maeo_1113"/>
<dbReference type="OrthoDB" id="65798at2157"/>
<dbReference type="Pfam" id="PF09858">
    <property type="entry name" value="DUF2085"/>
    <property type="match status" value="1"/>
</dbReference>
<evidence type="ECO:0000256" key="1">
    <source>
        <dbReference type="SAM" id="Phobius"/>
    </source>
</evidence>
<dbReference type="GeneID" id="77174655"/>
<dbReference type="eggNOG" id="arCOG03949">
    <property type="taxonomic scope" value="Archaea"/>
</dbReference>
<dbReference type="HOGENOM" id="CLU_104519_0_0_2"/>
<feature type="transmembrane region" description="Helical" evidence="1">
    <location>
        <begin position="7"/>
        <end position="28"/>
    </location>
</feature>
<sequence length="160" mass="18652">MRQYIIYLLFLFLFCIFYIGIFLAPYLYDINSGISLFIYYIYSQICHQLSQRSFFIFEHKMAVCARCFGIYTGFLLGMLIYPIVKKLNNFKTPNKWYLIMALIPMGIDGTTQLIGLRESFNELRLITGFMAGFIGVFYILPVFLSIADGLLKKLEGYNDI</sequence>
<dbReference type="AlphaFoldDB" id="A6UW18"/>